<evidence type="ECO:0000313" key="10">
    <source>
        <dbReference type="EMBL" id="SPC90975.1"/>
    </source>
</evidence>
<feature type="domain" description="AP2/ERF" evidence="9">
    <location>
        <begin position="58"/>
        <end position="114"/>
    </location>
</feature>
<feature type="region of interest" description="Disordered" evidence="8">
    <location>
        <begin position="1"/>
        <end position="72"/>
    </location>
</feature>
<organism evidence="10">
    <name type="scientific">Fagus sylvatica</name>
    <name type="common">Beechnut</name>
    <dbReference type="NCBI Taxonomy" id="28930"/>
    <lineage>
        <taxon>Eukaryota</taxon>
        <taxon>Viridiplantae</taxon>
        <taxon>Streptophyta</taxon>
        <taxon>Embryophyta</taxon>
        <taxon>Tracheophyta</taxon>
        <taxon>Spermatophyta</taxon>
        <taxon>Magnoliopsida</taxon>
        <taxon>eudicotyledons</taxon>
        <taxon>Gunneridae</taxon>
        <taxon>Pentapetalae</taxon>
        <taxon>rosids</taxon>
        <taxon>fabids</taxon>
        <taxon>Fagales</taxon>
        <taxon>Fagaceae</taxon>
        <taxon>Fagus</taxon>
    </lineage>
</organism>
<evidence type="ECO:0000256" key="2">
    <source>
        <dbReference type="ARBA" id="ARBA00023015"/>
    </source>
</evidence>
<dbReference type="InterPro" id="IPR045277">
    <property type="entry name" value="DRE1A-I"/>
</dbReference>
<dbReference type="SUPFAM" id="SSF54171">
    <property type="entry name" value="DNA-binding domain"/>
    <property type="match status" value="1"/>
</dbReference>
<dbReference type="InterPro" id="IPR001471">
    <property type="entry name" value="AP2/ERF_dom"/>
</dbReference>
<name>A0A2N9FUW2_FAGSY</name>
<keyword evidence="3" id="KW-0238">DNA-binding</keyword>
<dbReference type="PANTHER" id="PTHR31839:SF85">
    <property type="entry name" value="AP2_ERF DOMAIN-CONTAINING PROTEIN"/>
    <property type="match status" value="1"/>
</dbReference>
<dbReference type="InterPro" id="IPR016177">
    <property type="entry name" value="DNA-bd_dom_sf"/>
</dbReference>
<feature type="region of interest" description="Disordered" evidence="8">
    <location>
        <begin position="194"/>
        <end position="218"/>
    </location>
</feature>
<dbReference type="GO" id="GO:0003700">
    <property type="term" value="F:DNA-binding transcription factor activity"/>
    <property type="evidence" value="ECO:0007669"/>
    <property type="project" value="InterPro"/>
</dbReference>
<evidence type="ECO:0000256" key="8">
    <source>
        <dbReference type="SAM" id="MobiDB-lite"/>
    </source>
</evidence>
<evidence type="ECO:0000256" key="1">
    <source>
        <dbReference type="ARBA" id="ARBA00004123"/>
    </source>
</evidence>
<accession>A0A2N9FUW2</accession>
<dbReference type="PANTHER" id="PTHR31839">
    <property type="entry name" value="DEHYDRATION-RESPONSIVE ELEMENT-BINDING PROTEIN 1D"/>
    <property type="match status" value="1"/>
</dbReference>
<keyword evidence="4" id="KW-0010">Activator</keyword>
<comment type="similarity">
    <text evidence="7">Belongs to the AP2/ERF transcription factor family. ERF subfamily.</text>
</comment>
<evidence type="ECO:0000256" key="3">
    <source>
        <dbReference type="ARBA" id="ARBA00023125"/>
    </source>
</evidence>
<evidence type="ECO:0000256" key="5">
    <source>
        <dbReference type="ARBA" id="ARBA00023163"/>
    </source>
</evidence>
<feature type="compositionally biased region" description="Low complexity" evidence="8">
    <location>
        <begin position="17"/>
        <end position="40"/>
    </location>
</feature>
<dbReference type="InterPro" id="IPR036955">
    <property type="entry name" value="AP2/ERF_dom_sf"/>
</dbReference>
<protein>
    <recommendedName>
        <fullName evidence="9">AP2/ERF domain-containing protein</fullName>
    </recommendedName>
</protein>
<evidence type="ECO:0000256" key="4">
    <source>
        <dbReference type="ARBA" id="ARBA00023159"/>
    </source>
</evidence>
<dbReference type="EMBL" id="OIVN01001191">
    <property type="protein sequence ID" value="SPC90975.1"/>
    <property type="molecule type" value="Genomic_DNA"/>
</dbReference>
<dbReference type="SMART" id="SM00380">
    <property type="entry name" value="AP2"/>
    <property type="match status" value="1"/>
</dbReference>
<dbReference type="PROSITE" id="PS51032">
    <property type="entry name" value="AP2_ERF"/>
    <property type="match status" value="1"/>
</dbReference>
<keyword evidence="2" id="KW-0805">Transcription regulation</keyword>
<dbReference type="CDD" id="cd00018">
    <property type="entry name" value="AP2"/>
    <property type="match status" value="1"/>
</dbReference>
<comment type="subcellular location">
    <subcellularLocation>
        <location evidence="1">Nucleus</location>
    </subcellularLocation>
</comment>
<evidence type="ECO:0000256" key="7">
    <source>
        <dbReference type="ARBA" id="ARBA00024343"/>
    </source>
</evidence>
<evidence type="ECO:0000259" key="9">
    <source>
        <dbReference type="PROSITE" id="PS51032"/>
    </source>
</evidence>
<dbReference type="AlphaFoldDB" id="A0A2N9FUW2"/>
<evidence type="ECO:0000256" key="6">
    <source>
        <dbReference type="ARBA" id="ARBA00023242"/>
    </source>
</evidence>
<proteinExistence type="inferred from homology"/>
<reference evidence="10" key="1">
    <citation type="submission" date="2018-02" db="EMBL/GenBank/DDBJ databases">
        <authorList>
            <person name="Cohen D.B."/>
            <person name="Kent A.D."/>
        </authorList>
    </citation>
    <scope>NUCLEOTIDE SEQUENCE</scope>
</reference>
<dbReference type="GO" id="GO:0003677">
    <property type="term" value="F:DNA binding"/>
    <property type="evidence" value="ECO:0007669"/>
    <property type="project" value="UniProtKB-KW"/>
</dbReference>
<dbReference type="GO" id="GO:0005634">
    <property type="term" value="C:nucleus"/>
    <property type="evidence" value="ECO:0007669"/>
    <property type="project" value="UniProtKB-SubCell"/>
</dbReference>
<sequence length="218" mass="23733">MHQNDPHRNYNVRWEETSSTTTTPRSSSSSSINNTSPRSIQSPAPGAERSSAQSGSVKYRGSRSRSGKWVSEIREPRKTTRIWLGTYRTPEMAAAAYDVAALTLKGPDTVLNFPNLILSYPIPASKSASDIRAAAAAAAEATRVRMDLERSNQRGRQVEETSSDDEFIDEEAILNMPSLLANMAEGMLITPPRILSKSSSDESGGDGGGDGLWSYTYK</sequence>
<keyword evidence="5" id="KW-0804">Transcription</keyword>
<dbReference type="Pfam" id="PF00847">
    <property type="entry name" value="AP2"/>
    <property type="match status" value="1"/>
</dbReference>
<feature type="compositionally biased region" description="Basic and acidic residues" evidence="8">
    <location>
        <begin position="1"/>
        <end position="16"/>
    </location>
</feature>
<dbReference type="Gene3D" id="3.30.730.10">
    <property type="entry name" value="AP2/ERF domain"/>
    <property type="match status" value="1"/>
</dbReference>
<gene>
    <name evidence="10" type="ORF">FSB_LOCUS18857</name>
</gene>
<keyword evidence="6" id="KW-0539">Nucleus</keyword>